<dbReference type="OrthoDB" id="5672604at2"/>
<evidence type="ECO:0000313" key="5">
    <source>
        <dbReference type="Proteomes" id="UP000323142"/>
    </source>
</evidence>
<gene>
    <name evidence="4" type="ORF">F0L46_24960</name>
</gene>
<evidence type="ECO:0000256" key="3">
    <source>
        <dbReference type="ARBA" id="ARBA00022723"/>
    </source>
</evidence>
<reference evidence="4 5" key="1">
    <citation type="submission" date="2019-09" db="EMBL/GenBank/DDBJ databases">
        <title>Salinarimonas rosea gen. nov., sp. nov., a new member of the a-2 subgroup of the Proteobacteria.</title>
        <authorList>
            <person name="Liu J."/>
        </authorList>
    </citation>
    <scope>NUCLEOTIDE SEQUENCE [LARGE SCALE GENOMIC DNA]</scope>
    <source>
        <strain evidence="4 5">BN140002</strain>
    </source>
</reference>
<dbReference type="Gene3D" id="3.90.550.10">
    <property type="entry name" value="Spore Coat Polysaccharide Biosynthesis Protein SpsA, Chain A"/>
    <property type="match status" value="1"/>
</dbReference>
<dbReference type="PANTHER" id="PTHR13778:SF47">
    <property type="entry name" value="LIPOPOLYSACCHARIDE 1,3-GALACTOSYLTRANSFERASE"/>
    <property type="match status" value="1"/>
</dbReference>
<keyword evidence="1" id="KW-0328">Glycosyltransferase</keyword>
<sequence length="326" mass="35213">MRHPDQLSGGRKEHPIVIVTAGDAGYALPMTVALHSALTALDQTRAVKVFVIGHEIDPGHQARATAALRGAHPHVEVGWLRADQSSFSGLPTSHWHSPAMYLRLLIPSLLPAEFERVLYIDGDVVVSRDLSPLWSLGMNGHPVMAVENFSDPTLDAAIPGLVSALGLDGAAPYFNSGVMLIDVPLWRELSIVERTLEVLGRHPDKISFGDQDALNAAIAGDWGALDPSYNVQLHTVADFGHRRWSPRERRRQQRALLSAPTILHYTGPRKPWQVRYRGRKAGGFLAAAARSGWFGGLGQAWGFGLGAGQMAFRAAAAMAATLPVGT</sequence>
<dbReference type="EMBL" id="VUOA01000062">
    <property type="protein sequence ID" value="KAA2232462.1"/>
    <property type="molecule type" value="Genomic_DNA"/>
</dbReference>
<dbReference type="RefSeq" id="WP_149822324.1">
    <property type="nucleotide sequence ID" value="NZ_VUOA01000062.1"/>
</dbReference>
<reference evidence="4 5" key="2">
    <citation type="submission" date="2019-09" db="EMBL/GenBank/DDBJ databases">
        <authorList>
            <person name="Jin C."/>
        </authorList>
    </citation>
    <scope>NUCLEOTIDE SEQUENCE [LARGE SCALE GENOMIC DNA]</scope>
    <source>
        <strain evidence="4 5">BN140002</strain>
    </source>
</reference>
<dbReference type="SUPFAM" id="SSF53448">
    <property type="entry name" value="Nucleotide-diphospho-sugar transferases"/>
    <property type="match status" value="1"/>
</dbReference>
<dbReference type="InterPro" id="IPR029044">
    <property type="entry name" value="Nucleotide-diphossugar_trans"/>
</dbReference>
<keyword evidence="2 4" id="KW-0808">Transferase</keyword>
<dbReference type="GO" id="GO:0046872">
    <property type="term" value="F:metal ion binding"/>
    <property type="evidence" value="ECO:0007669"/>
    <property type="project" value="UniProtKB-KW"/>
</dbReference>
<keyword evidence="5" id="KW-1185">Reference proteome</keyword>
<protein>
    <submittedName>
        <fullName evidence="4">Glycosyltransferase family 8 protein</fullName>
    </submittedName>
</protein>
<dbReference type="PANTHER" id="PTHR13778">
    <property type="entry name" value="GLYCOSYLTRANSFERASE 8 DOMAIN-CONTAINING PROTEIN"/>
    <property type="match status" value="1"/>
</dbReference>
<proteinExistence type="predicted"/>
<dbReference type="GO" id="GO:0016757">
    <property type="term" value="F:glycosyltransferase activity"/>
    <property type="evidence" value="ECO:0007669"/>
    <property type="project" value="UniProtKB-KW"/>
</dbReference>
<dbReference type="Proteomes" id="UP000323142">
    <property type="component" value="Unassembled WGS sequence"/>
</dbReference>
<organism evidence="4 5">
    <name type="scientific">Salinarimonas soli</name>
    <dbReference type="NCBI Taxonomy" id="1638099"/>
    <lineage>
        <taxon>Bacteria</taxon>
        <taxon>Pseudomonadati</taxon>
        <taxon>Pseudomonadota</taxon>
        <taxon>Alphaproteobacteria</taxon>
        <taxon>Hyphomicrobiales</taxon>
        <taxon>Salinarimonadaceae</taxon>
        <taxon>Salinarimonas</taxon>
    </lineage>
</organism>
<dbReference type="Pfam" id="PF01501">
    <property type="entry name" value="Glyco_transf_8"/>
    <property type="match status" value="1"/>
</dbReference>
<comment type="caution">
    <text evidence="4">The sequence shown here is derived from an EMBL/GenBank/DDBJ whole genome shotgun (WGS) entry which is preliminary data.</text>
</comment>
<dbReference type="CDD" id="cd04194">
    <property type="entry name" value="GT8_A4GalT_like"/>
    <property type="match status" value="1"/>
</dbReference>
<keyword evidence="3" id="KW-0479">Metal-binding</keyword>
<accession>A0A5B2V1E1</accession>
<evidence type="ECO:0000256" key="1">
    <source>
        <dbReference type="ARBA" id="ARBA00022676"/>
    </source>
</evidence>
<name>A0A5B2V1E1_9HYPH</name>
<dbReference type="InterPro" id="IPR050748">
    <property type="entry name" value="Glycosyltrans_8_dom-fam"/>
</dbReference>
<dbReference type="AlphaFoldDB" id="A0A5B2V1E1"/>
<dbReference type="InterPro" id="IPR002495">
    <property type="entry name" value="Glyco_trans_8"/>
</dbReference>
<evidence type="ECO:0000256" key="2">
    <source>
        <dbReference type="ARBA" id="ARBA00022679"/>
    </source>
</evidence>
<evidence type="ECO:0000313" key="4">
    <source>
        <dbReference type="EMBL" id="KAA2232462.1"/>
    </source>
</evidence>